<reference evidence="2 4" key="1">
    <citation type="journal article" date="2011" name="Nature">
        <title>The Medicago genome provides insight into the evolution of rhizobial symbioses.</title>
        <authorList>
            <person name="Young N.D."/>
            <person name="Debelle F."/>
            <person name="Oldroyd G.E."/>
            <person name="Geurts R."/>
            <person name="Cannon S.B."/>
            <person name="Udvardi M.K."/>
            <person name="Benedito V.A."/>
            <person name="Mayer K.F."/>
            <person name="Gouzy J."/>
            <person name="Schoof H."/>
            <person name="Van de Peer Y."/>
            <person name="Proost S."/>
            <person name="Cook D.R."/>
            <person name="Meyers B.C."/>
            <person name="Spannagl M."/>
            <person name="Cheung F."/>
            <person name="De Mita S."/>
            <person name="Krishnakumar V."/>
            <person name="Gundlach H."/>
            <person name="Zhou S."/>
            <person name="Mudge J."/>
            <person name="Bharti A.K."/>
            <person name="Murray J.D."/>
            <person name="Naoumkina M.A."/>
            <person name="Rosen B."/>
            <person name="Silverstein K.A."/>
            <person name="Tang H."/>
            <person name="Rombauts S."/>
            <person name="Zhao P.X."/>
            <person name="Zhou P."/>
            <person name="Barbe V."/>
            <person name="Bardou P."/>
            <person name="Bechner M."/>
            <person name="Bellec A."/>
            <person name="Berger A."/>
            <person name="Berges H."/>
            <person name="Bidwell S."/>
            <person name="Bisseling T."/>
            <person name="Choisne N."/>
            <person name="Couloux A."/>
            <person name="Denny R."/>
            <person name="Deshpande S."/>
            <person name="Dai X."/>
            <person name="Doyle J.J."/>
            <person name="Dudez A.M."/>
            <person name="Farmer A.D."/>
            <person name="Fouteau S."/>
            <person name="Franken C."/>
            <person name="Gibelin C."/>
            <person name="Gish J."/>
            <person name="Goldstein S."/>
            <person name="Gonzalez A.J."/>
            <person name="Green P.J."/>
            <person name="Hallab A."/>
            <person name="Hartog M."/>
            <person name="Hua A."/>
            <person name="Humphray S.J."/>
            <person name="Jeong D.H."/>
            <person name="Jing Y."/>
            <person name="Jocker A."/>
            <person name="Kenton S.M."/>
            <person name="Kim D.J."/>
            <person name="Klee K."/>
            <person name="Lai H."/>
            <person name="Lang C."/>
            <person name="Lin S."/>
            <person name="Macmil S.L."/>
            <person name="Magdelenat G."/>
            <person name="Matthews L."/>
            <person name="McCorrison J."/>
            <person name="Monaghan E.L."/>
            <person name="Mun J.H."/>
            <person name="Najar F.Z."/>
            <person name="Nicholson C."/>
            <person name="Noirot C."/>
            <person name="O'Bleness M."/>
            <person name="Paule C.R."/>
            <person name="Poulain J."/>
            <person name="Prion F."/>
            <person name="Qin B."/>
            <person name="Qu C."/>
            <person name="Retzel E.F."/>
            <person name="Riddle C."/>
            <person name="Sallet E."/>
            <person name="Samain S."/>
            <person name="Samson N."/>
            <person name="Sanders I."/>
            <person name="Saurat O."/>
            <person name="Scarpelli C."/>
            <person name="Schiex T."/>
            <person name="Segurens B."/>
            <person name="Severin A.J."/>
            <person name="Sherrier D.J."/>
            <person name="Shi R."/>
            <person name="Sims S."/>
            <person name="Singer S.R."/>
            <person name="Sinharoy S."/>
            <person name="Sterck L."/>
            <person name="Viollet A."/>
            <person name="Wang B.B."/>
            <person name="Wang K."/>
            <person name="Wang M."/>
            <person name="Wang X."/>
            <person name="Warfsmann J."/>
            <person name="Weissenbach J."/>
            <person name="White D.D."/>
            <person name="White J.D."/>
            <person name="Wiley G.B."/>
            <person name="Wincker P."/>
            <person name="Xing Y."/>
            <person name="Yang L."/>
            <person name="Yao Z."/>
            <person name="Ying F."/>
            <person name="Zhai J."/>
            <person name="Zhou L."/>
            <person name="Zuber A."/>
            <person name="Denarie J."/>
            <person name="Dixon R.A."/>
            <person name="May G.D."/>
            <person name="Schwartz D.C."/>
            <person name="Rogers J."/>
            <person name="Quetier F."/>
            <person name="Town C.D."/>
            <person name="Roe B.A."/>
        </authorList>
    </citation>
    <scope>NUCLEOTIDE SEQUENCE [LARGE SCALE GENOMIC DNA]</scope>
    <source>
        <strain evidence="2">A17</strain>
        <strain evidence="3 4">cv. Jemalong A17</strain>
    </source>
</reference>
<name>G7K133_MEDTR</name>
<dbReference type="Proteomes" id="UP000002051">
    <property type="component" value="Chromosome 5"/>
</dbReference>
<organism evidence="2 4">
    <name type="scientific">Medicago truncatula</name>
    <name type="common">Barrel medic</name>
    <name type="synonym">Medicago tribuloides</name>
    <dbReference type="NCBI Taxonomy" id="3880"/>
    <lineage>
        <taxon>Eukaryota</taxon>
        <taxon>Viridiplantae</taxon>
        <taxon>Streptophyta</taxon>
        <taxon>Embryophyta</taxon>
        <taxon>Tracheophyta</taxon>
        <taxon>Spermatophyta</taxon>
        <taxon>Magnoliopsida</taxon>
        <taxon>eudicotyledons</taxon>
        <taxon>Gunneridae</taxon>
        <taxon>Pentapetalae</taxon>
        <taxon>rosids</taxon>
        <taxon>fabids</taxon>
        <taxon>Fabales</taxon>
        <taxon>Fabaceae</taxon>
        <taxon>Papilionoideae</taxon>
        <taxon>50 kb inversion clade</taxon>
        <taxon>NPAAA clade</taxon>
        <taxon>Hologalegina</taxon>
        <taxon>IRL clade</taxon>
        <taxon>Trifolieae</taxon>
        <taxon>Medicago</taxon>
    </lineage>
</organism>
<evidence type="ECO:0000313" key="2">
    <source>
        <dbReference type="EMBL" id="AES94459.1"/>
    </source>
</evidence>
<keyword evidence="1 2" id="KW-0812">Transmembrane</keyword>
<keyword evidence="4" id="KW-1185">Reference proteome</keyword>
<reference evidence="2 4" key="2">
    <citation type="journal article" date="2014" name="BMC Genomics">
        <title>An improved genome release (version Mt4.0) for the model legume Medicago truncatula.</title>
        <authorList>
            <person name="Tang H."/>
            <person name="Krishnakumar V."/>
            <person name="Bidwell S."/>
            <person name="Rosen B."/>
            <person name="Chan A."/>
            <person name="Zhou S."/>
            <person name="Gentzbittel L."/>
            <person name="Childs K.L."/>
            <person name="Yandell M."/>
            <person name="Gundlach H."/>
            <person name="Mayer K.F."/>
            <person name="Schwartz D.C."/>
            <person name="Town C.D."/>
        </authorList>
    </citation>
    <scope>GENOME REANNOTATION</scope>
    <source>
        <strain evidence="3 4">cv. Jemalong A17</strain>
    </source>
</reference>
<sequence length="112" mass="12634">MLMLPFLSTLVASVVFVLAVMEGFFFYCASVVYVGMKLVPFRRIISKQWNGIFVPLRSISFRSFRSAPLVLGYPNRALDILIHEGNKMGIEFNTELMMTTLPPRTGIKVSPT</sequence>
<dbReference type="EMBL" id="CM001221">
    <property type="protein sequence ID" value="AES94459.1"/>
    <property type="molecule type" value="Genomic_DNA"/>
</dbReference>
<evidence type="ECO:0000313" key="4">
    <source>
        <dbReference type="Proteomes" id="UP000002051"/>
    </source>
</evidence>
<gene>
    <name evidence="2" type="ordered locus">MTR_5g014620</name>
</gene>
<dbReference type="EnsemblPlants" id="AES94459">
    <property type="protein sequence ID" value="AES94459"/>
    <property type="gene ID" value="MTR_5g014620"/>
</dbReference>
<accession>G7K133</accession>
<reference evidence="3" key="3">
    <citation type="submission" date="2015-04" db="UniProtKB">
        <authorList>
            <consortium name="EnsemblPlants"/>
        </authorList>
    </citation>
    <scope>IDENTIFICATION</scope>
    <source>
        <strain evidence="3">cv. Jemalong A17</strain>
    </source>
</reference>
<feature type="transmembrane region" description="Helical" evidence="1">
    <location>
        <begin position="6"/>
        <end position="34"/>
    </location>
</feature>
<proteinExistence type="predicted"/>
<dbReference type="PaxDb" id="3880-AES94459"/>
<dbReference type="HOGENOM" id="CLU_2149591_0_0_1"/>
<keyword evidence="1" id="KW-0472">Membrane</keyword>
<dbReference type="AlphaFoldDB" id="G7K133"/>
<evidence type="ECO:0000256" key="1">
    <source>
        <dbReference type="SAM" id="Phobius"/>
    </source>
</evidence>
<evidence type="ECO:0000313" key="3">
    <source>
        <dbReference type="EnsemblPlants" id="AES94459"/>
    </source>
</evidence>
<protein>
    <submittedName>
        <fullName evidence="2">Transmembrane protein, putative</fullName>
    </submittedName>
</protein>
<keyword evidence="1" id="KW-1133">Transmembrane helix</keyword>